<comment type="caution">
    <text evidence="12">The sequence shown here is derived from an EMBL/GenBank/DDBJ whole genome shotgun (WGS) entry which is preliminary data.</text>
</comment>
<dbReference type="InterPro" id="IPR022813">
    <property type="entry name" value="SecD/SecF_arch_bac"/>
</dbReference>
<sequence>MVKKGRIASFFIICMILAVIIGFTFKPILHNLRLGLDLKGGFEVLYQVEPLKKGEKITDKTMQSTVSAINKRVDALGVSEPDISIQNGHRIDVQLPGVKDQAKARKLLSTTANLSFRDVNDKLMLDGSDLEPGKAKVAFDQMNKPIVTLKLKDANKFGKITNKLSKLPPPDNKLVIWLDYKKGDSYKKEAAKQKPKFISDPAVNQELDTNDVQITGNFTMDEAKTLAELLNAGALPVKMKEIYSTSVGAQFGQHSMQETVFAGIIGIAAIFLFMLLFYRFGGFIAIVSLCIYIYLTLAIFIGLQAVLTLQGIAALILGVGMAVDANIITLERIKDEIRSGKSILSAYRAGNRRSFWTIFDANITTIIAAAVMFVLGTSEVKGFAIMLIVSIIVSFITSVYGSRLLLSLWVKSKALNNKPGLFGVKKGDISELEKI</sequence>
<evidence type="ECO:0000256" key="4">
    <source>
        <dbReference type="ARBA" id="ARBA00022692"/>
    </source>
</evidence>
<dbReference type="InterPro" id="IPR055344">
    <property type="entry name" value="SecD_SecF_C_bact"/>
</dbReference>
<evidence type="ECO:0000259" key="11">
    <source>
        <dbReference type="Pfam" id="PF21760"/>
    </source>
</evidence>
<dbReference type="Gene3D" id="1.20.1640.10">
    <property type="entry name" value="Multidrug efflux transporter AcrB transmembrane domain"/>
    <property type="match status" value="1"/>
</dbReference>
<comment type="function">
    <text evidence="9">Part of the Sec protein translocase complex. Interacts with the SecYEG preprotein conducting channel. SecDF uses the proton motive force (PMF) to complete protein translocation after the ATP-dependent function of SecA.</text>
</comment>
<dbReference type="SUPFAM" id="SSF82866">
    <property type="entry name" value="Multidrug efflux transporter AcrB transmembrane domain"/>
    <property type="match status" value="1"/>
</dbReference>
<keyword evidence="13" id="KW-1185">Reference proteome</keyword>
<evidence type="ECO:0000259" key="10">
    <source>
        <dbReference type="Pfam" id="PF02355"/>
    </source>
</evidence>
<organism evidence="12 13">
    <name type="scientific">Scopulibacillus daqui</name>
    <dbReference type="NCBI Taxonomy" id="1469162"/>
    <lineage>
        <taxon>Bacteria</taxon>
        <taxon>Bacillati</taxon>
        <taxon>Bacillota</taxon>
        <taxon>Bacilli</taxon>
        <taxon>Bacillales</taxon>
        <taxon>Sporolactobacillaceae</taxon>
        <taxon>Scopulibacillus</taxon>
    </lineage>
</organism>
<evidence type="ECO:0000256" key="2">
    <source>
        <dbReference type="ARBA" id="ARBA00022448"/>
    </source>
</evidence>
<feature type="transmembrane region" description="Helical" evidence="9">
    <location>
        <begin position="7"/>
        <end position="25"/>
    </location>
</feature>
<evidence type="ECO:0000256" key="1">
    <source>
        <dbReference type="ARBA" id="ARBA00004651"/>
    </source>
</evidence>
<evidence type="ECO:0000256" key="6">
    <source>
        <dbReference type="ARBA" id="ARBA00022989"/>
    </source>
</evidence>
<accession>A0ABS2PZJ6</accession>
<dbReference type="Pfam" id="PF21760">
    <property type="entry name" value="SecD_1st"/>
    <property type="match status" value="1"/>
</dbReference>
<evidence type="ECO:0000313" key="12">
    <source>
        <dbReference type="EMBL" id="MBM7644692.1"/>
    </source>
</evidence>
<proteinExistence type="inferred from homology"/>
<keyword evidence="8 9" id="KW-0472">Membrane</keyword>
<keyword evidence="6 9" id="KW-1133">Transmembrane helix</keyword>
<evidence type="ECO:0000313" key="13">
    <source>
        <dbReference type="Proteomes" id="UP000808914"/>
    </source>
</evidence>
<comment type="subcellular location">
    <subcellularLocation>
        <location evidence="1 9">Cell membrane</location>
        <topology evidence="1 9">Multi-pass membrane protein</topology>
    </subcellularLocation>
</comment>
<dbReference type="InterPro" id="IPR005791">
    <property type="entry name" value="SecD"/>
</dbReference>
<keyword evidence="2 9" id="KW-0813">Transport</keyword>
<comment type="similarity">
    <text evidence="9">Belongs to the SecD/SecF family. SecD subfamily.</text>
</comment>
<dbReference type="HAMAP" id="MF_01463_B">
    <property type="entry name" value="SecD_B"/>
    <property type="match status" value="1"/>
</dbReference>
<feature type="domain" description="Protein export membrane protein SecD/SecF C-terminal" evidence="10">
    <location>
        <begin position="239"/>
        <end position="409"/>
    </location>
</feature>
<keyword evidence="4 9" id="KW-0812">Transmembrane</keyword>
<dbReference type="Pfam" id="PF02355">
    <property type="entry name" value="SecD_SecF_C"/>
    <property type="match status" value="1"/>
</dbReference>
<protein>
    <recommendedName>
        <fullName evidence="9">Protein translocase subunit SecD</fullName>
    </recommendedName>
</protein>
<feature type="transmembrane region" description="Helical" evidence="9">
    <location>
        <begin position="260"/>
        <end position="278"/>
    </location>
</feature>
<dbReference type="Gene3D" id="3.30.70.3220">
    <property type="match status" value="1"/>
</dbReference>
<dbReference type="PANTHER" id="PTHR30081:SF1">
    <property type="entry name" value="PROTEIN TRANSLOCASE SUBUNIT SECD"/>
    <property type="match status" value="1"/>
</dbReference>
<evidence type="ECO:0000256" key="9">
    <source>
        <dbReference type="HAMAP-Rule" id="MF_01463"/>
    </source>
</evidence>
<feature type="transmembrane region" description="Helical" evidence="9">
    <location>
        <begin position="283"/>
        <end position="306"/>
    </location>
</feature>
<keyword evidence="5 9" id="KW-0653">Protein transport</keyword>
<evidence type="ECO:0000256" key="8">
    <source>
        <dbReference type="ARBA" id="ARBA00023136"/>
    </source>
</evidence>
<dbReference type="NCBIfam" id="TIGR01129">
    <property type="entry name" value="secD"/>
    <property type="match status" value="1"/>
</dbReference>
<dbReference type="Proteomes" id="UP000808914">
    <property type="component" value="Unassembled WGS sequence"/>
</dbReference>
<dbReference type="PANTHER" id="PTHR30081">
    <property type="entry name" value="PROTEIN-EXPORT MEMBRANE PROTEIN SEC"/>
    <property type="match status" value="1"/>
</dbReference>
<keyword evidence="7 9" id="KW-0811">Translocation</keyword>
<name>A0ABS2PZJ6_9BACL</name>
<evidence type="ECO:0000256" key="5">
    <source>
        <dbReference type="ARBA" id="ARBA00022927"/>
    </source>
</evidence>
<dbReference type="EMBL" id="JAFBER010000004">
    <property type="protein sequence ID" value="MBM7644692.1"/>
    <property type="molecule type" value="Genomic_DNA"/>
</dbReference>
<feature type="transmembrane region" description="Helical" evidence="9">
    <location>
        <begin position="312"/>
        <end position="333"/>
    </location>
</feature>
<gene>
    <name evidence="9" type="primary">secD</name>
    <name evidence="12" type="ORF">JOD45_000899</name>
</gene>
<evidence type="ECO:0000256" key="7">
    <source>
        <dbReference type="ARBA" id="ARBA00023010"/>
    </source>
</evidence>
<feature type="transmembrane region" description="Helical" evidence="9">
    <location>
        <begin position="354"/>
        <end position="376"/>
    </location>
</feature>
<dbReference type="PRINTS" id="PR00702">
    <property type="entry name" value="ACRIFLAVINRP"/>
</dbReference>
<comment type="subunit">
    <text evidence="9">Forms a complex with SecF. Part of the essential Sec protein translocation apparatus which comprises SecA, SecYEG and auxiliary proteins SecDF. Other proteins may also be involved.</text>
</comment>
<dbReference type="NCBIfam" id="TIGR00916">
    <property type="entry name" value="2A0604s01"/>
    <property type="match status" value="1"/>
</dbReference>
<dbReference type="InterPro" id="IPR001036">
    <property type="entry name" value="Acrflvin-R"/>
</dbReference>
<evidence type="ECO:0000256" key="3">
    <source>
        <dbReference type="ARBA" id="ARBA00022475"/>
    </source>
</evidence>
<feature type="transmembrane region" description="Helical" evidence="9">
    <location>
        <begin position="382"/>
        <end position="406"/>
    </location>
</feature>
<dbReference type="InterPro" id="IPR048631">
    <property type="entry name" value="SecD_1st"/>
</dbReference>
<keyword evidence="3 9" id="KW-1003">Cell membrane</keyword>
<feature type="domain" description="Protein translocase subunit SecDF P1" evidence="11">
    <location>
        <begin position="62"/>
        <end position="121"/>
    </location>
</feature>
<reference evidence="12 13" key="1">
    <citation type="submission" date="2021-01" db="EMBL/GenBank/DDBJ databases">
        <title>Genomic Encyclopedia of Type Strains, Phase IV (KMG-IV): sequencing the most valuable type-strain genomes for metagenomic binning, comparative biology and taxonomic classification.</title>
        <authorList>
            <person name="Goeker M."/>
        </authorList>
    </citation>
    <scope>NUCLEOTIDE SEQUENCE [LARGE SCALE GENOMIC DNA]</scope>
    <source>
        <strain evidence="12 13">DSM 28236</strain>
    </source>
</reference>
<dbReference type="InterPro" id="IPR048634">
    <property type="entry name" value="SecD_SecF_C"/>
</dbReference>